<reference evidence="5" key="1">
    <citation type="journal article" date="2014" name="Int. J. Syst. Evol. Microbiol.">
        <title>Complete genome sequence of Corynebacterium casei LMG S-19264T (=DSM 44701T), isolated from a smear-ripened cheese.</title>
        <authorList>
            <consortium name="US DOE Joint Genome Institute (JGI-PGF)"/>
            <person name="Walter F."/>
            <person name="Albersmeier A."/>
            <person name="Kalinowski J."/>
            <person name="Ruckert C."/>
        </authorList>
    </citation>
    <scope>NUCLEOTIDE SEQUENCE</scope>
    <source>
        <strain evidence="5">JCM 3093</strain>
    </source>
</reference>
<dbReference type="SUPFAM" id="SSF48264">
    <property type="entry name" value="Cytochrome P450"/>
    <property type="match status" value="1"/>
</dbReference>
<dbReference type="PANTHER" id="PTHR24305">
    <property type="entry name" value="CYTOCHROME P450"/>
    <property type="match status" value="1"/>
</dbReference>
<dbReference type="Gene3D" id="1.10.630.10">
    <property type="entry name" value="Cytochrome P450"/>
    <property type="match status" value="1"/>
</dbReference>
<dbReference type="InterPro" id="IPR036396">
    <property type="entry name" value="Cyt_P450_sf"/>
</dbReference>
<dbReference type="GO" id="GO:0004497">
    <property type="term" value="F:monooxygenase activity"/>
    <property type="evidence" value="ECO:0007669"/>
    <property type="project" value="UniProtKB-KW"/>
</dbReference>
<dbReference type="InterPro" id="IPR050121">
    <property type="entry name" value="Cytochrome_P450_monoxygenase"/>
</dbReference>
<keyword evidence="3 4" id="KW-0479">Metal-binding</keyword>
<evidence type="ECO:0000256" key="3">
    <source>
        <dbReference type="PIRSR" id="PIRSR602401-1"/>
    </source>
</evidence>
<dbReference type="PRINTS" id="PR00463">
    <property type="entry name" value="EP450I"/>
</dbReference>
<accession>A0AA37BL76</accession>
<comment type="cofactor">
    <cofactor evidence="1 3">
        <name>heme</name>
        <dbReference type="ChEBI" id="CHEBI:30413"/>
    </cofactor>
</comment>
<name>A0AA37BL76_9ACTN</name>
<dbReference type="Proteomes" id="UP000627984">
    <property type="component" value="Unassembled WGS sequence"/>
</dbReference>
<dbReference type="AlphaFoldDB" id="A0AA37BL76"/>
<dbReference type="InterPro" id="IPR001128">
    <property type="entry name" value="Cyt_P450"/>
</dbReference>
<dbReference type="Pfam" id="PF00067">
    <property type="entry name" value="p450"/>
    <property type="match status" value="1"/>
</dbReference>
<evidence type="ECO:0000313" key="6">
    <source>
        <dbReference type="Proteomes" id="UP000627984"/>
    </source>
</evidence>
<evidence type="ECO:0000256" key="2">
    <source>
        <dbReference type="ARBA" id="ARBA00010617"/>
    </source>
</evidence>
<keyword evidence="3 4" id="KW-0349">Heme</keyword>
<keyword evidence="4" id="KW-0560">Oxidoreductase</keyword>
<protein>
    <submittedName>
        <fullName evidence="5">Cytochrome P450</fullName>
    </submittedName>
</protein>
<dbReference type="PRINTS" id="PR00385">
    <property type="entry name" value="P450"/>
</dbReference>
<organism evidence="5 6">
    <name type="scientific">Planomonospora parontospora</name>
    <dbReference type="NCBI Taxonomy" id="58119"/>
    <lineage>
        <taxon>Bacteria</taxon>
        <taxon>Bacillati</taxon>
        <taxon>Actinomycetota</taxon>
        <taxon>Actinomycetes</taxon>
        <taxon>Streptosporangiales</taxon>
        <taxon>Streptosporangiaceae</taxon>
        <taxon>Planomonospora</taxon>
    </lineage>
</organism>
<gene>
    <name evidence="5" type="ORF">GCM10010126_54090</name>
</gene>
<dbReference type="PANTHER" id="PTHR24305:SF166">
    <property type="entry name" value="CYTOCHROME P450 12A4, MITOCHONDRIAL-RELATED"/>
    <property type="match status" value="1"/>
</dbReference>
<proteinExistence type="inferred from homology"/>
<dbReference type="PROSITE" id="PS00086">
    <property type="entry name" value="CYTOCHROME_P450"/>
    <property type="match status" value="1"/>
</dbReference>
<feature type="binding site" description="axial binding residue" evidence="3">
    <location>
        <position position="397"/>
    </location>
    <ligand>
        <name>heme</name>
        <dbReference type="ChEBI" id="CHEBI:30413"/>
    </ligand>
    <ligandPart>
        <name>Fe</name>
        <dbReference type="ChEBI" id="CHEBI:18248"/>
    </ligandPart>
</feature>
<dbReference type="InterPro" id="IPR002401">
    <property type="entry name" value="Cyt_P450_E_grp-I"/>
</dbReference>
<dbReference type="GO" id="GO:0016705">
    <property type="term" value="F:oxidoreductase activity, acting on paired donors, with incorporation or reduction of molecular oxygen"/>
    <property type="evidence" value="ECO:0007669"/>
    <property type="project" value="InterPro"/>
</dbReference>
<reference evidence="5" key="2">
    <citation type="submission" date="2022-09" db="EMBL/GenBank/DDBJ databases">
        <authorList>
            <person name="Sun Q."/>
            <person name="Ohkuma M."/>
        </authorList>
    </citation>
    <scope>NUCLEOTIDE SEQUENCE</scope>
    <source>
        <strain evidence="5">JCM 3093</strain>
    </source>
</reference>
<evidence type="ECO:0000256" key="4">
    <source>
        <dbReference type="RuleBase" id="RU000461"/>
    </source>
</evidence>
<evidence type="ECO:0000256" key="1">
    <source>
        <dbReference type="ARBA" id="ARBA00001971"/>
    </source>
</evidence>
<dbReference type="RefSeq" id="WP_204054620.1">
    <property type="nucleotide sequence ID" value="NZ_BMQD01000020.1"/>
</dbReference>
<keyword evidence="4" id="KW-0503">Monooxygenase</keyword>
<keyword evidence="3 4" id="KW-0408">Iron</keyword>
<sequence length="456" mass="50778">MPIDVDAGPSRRVRSVPMRRALPRLVHDPVSALAEFAREAGGEVVRLDLGPFRPYLVTHPDHVQQVLRTEWTNYQRQGVFWKPLGRMLGGSILGEGEPWKSSRKALQPLFTSRYVAGIAGEMAATINERVGELAGYARGGRPIDAAREMKDIVNQAVVRVLFGDKISRADGERLAPAYDTAAGSIGFRLLMPFVPYSVRVPGDRAFMKAVRTVDEVVFPLVREARADPGDGTDVISALCRNRGKEVDDRQIRDDLVSVYGAASETTAMTLTWLWPLLDAHPEVAVKLRREIEDVVGSGPVTPAHVPELGYTRMVLQELMRLYPAGWIFPRMAMEDGTVGGVRIKAGSQLLITPYATHRLDDFWERPLEFDPDRFLPGKQERRHRYAYFPFGGGPHQCLGQHLFYIEAPLLVAAILSRFRTAVRSPGPFTPARSASLRPEQRIELDLTEVVPVRGTS</sequence>
<dbReference type="GO" id="GO:0005506">
    <property type="term" value="F:iron ion binding"/>
    <property type="evidence" value="ECO:0007669"/>
    <property type="project" value="InterPro"/>
</dbReference>
<dbReference type="GO" id="GO:0020037">
    <property type="term" value="F:heme binding"/>
    <property type="evidence" value="ECO:0007669"/>
    <property type="project" value="InterPro"/>
</dbReference>
<dbReference type="EMBL" id="BMQD01000020">
    <property type="protein sequence ID" value="GGK87813.1"/>
    <property type="molecule type" value="Genomic_DNA"/>
</dbReference>
<evidence type="ECO:0000313" key="5">
    <source>
        <dbReference type="EMBL" id="GGK87813.1"/>
    </source>
</evidence>
<comment type="caution">
    <text evidence="5">The sequence shown here is derived from an EMBL/GenBank/DDBJ whole genome shotgun (WGS) entry which is preliminary data.</text>
</comment>
<dbReference type="InterPro" id="IPR017972">
    <property type="entry name" value="Cyt_P450_CS"/>
</dbReference>
<comment type="similarity">
    <text evidence="2 4">Belongs to the cytochrome P450 family.</text>
</comment>